<organism evidence="8 9">
    <name type="scientific">Lepidopterella palustris CBS 459.81</name>
    <dbReference type="NCBI Taxonomy" id="1314670"/>
    <lineage>
        <taxon>Eukaryota</taxon>
        <taxon>Fungi</taxon>
        <taxon>Dikarya</taxon>
        <taxon>Ascomycota</taxon>
        <taxon>Pezizomycotina</taxon>
        <taxon>Dothideomycetes</taxon>
        <taxon>Pleosporomycetidae</taxon>
        <taxon>Mytilinidiales</taxon>
        <taxon>Argynnaceae</taxon>
        <taxon>Lepidopterella</taxon>
    </lineage>
</organism>
<dbReference type="GO" id="GO:0004029">
    <property type="term" value="F:aldehyde dehydrogenase (NAD+) activity"/>
    <property type="evidence" value="ECO:0007669"/>
    <property type="project" value="UniProtKB-EC"/>
</dbReference>
<dbReference type="Proteomes" id="UP000250266">
    <property type="component" value="Unassembled WGS sequence"/>
</dbReference>
<proteinExistence type="inferred from homology"/>
<comment type="similarity">
    <text evidence="1 6">Belongs to the aldehyde dehydrogenase family.</text>
</comment>
<dbReference type="EMBL" id="KV745011">
    <property type="protein sequence ID" value="OCK79327.1"/>
    <property type="molecule type" value="Genomic_DNA"/>
</dbReference>
<dbReference type="InterPro" id="IPR029510">
    <property type="entry name" value="Ald_DH_CS_GLU"/>
</dbReference>
<dbReference type="Pfam" id="PF00171">
    <property type="entry name" value="Aldedh"/>
    <property type="match status" value="3"/>
</dbReference>
<keyword evidence="9" id="KW-1185">Reference proteome</keyword>
<dbReference type="InterPro" id="IPR016163">
    <property type="entry name" value="Ald_DH_C"/>
</dbReference>
<feature type="domain" description="Aldehyde dehydrogenase" evidence="7">
    <location>
        <begin position="204"/>
        <end position="388"/>
    </location>
</feature>
<keyword evidence="2 6" id="KW-0560">Oxidoreductase</keyword>
<name>A0A8E2E8H3_9PEZI</name>
<feature type="active site" evidence="5">
    <location>
        <position position="181"/>
    </location>
</feature>
<dbReference type="PROSITE" id="PS00687">
    <property type="entry name" value="ALDEHYDE_DEHYDR_GLU"/>
    <property type="match status" value="1"/>
</dbReference>
<evidence type="ECO:0000256" key="1">
    <source>
        <dbReference type="ARBA" id="ARBA00009986"/>
    </source>
</evidence>
<dbReference type="InterPro" id="IPR016161">
    <property type="entry name" value="Ald_DH/histidinol_DH"/>
</dbReference>
<feature type="domain" description="Aldehyde dehydrogenase" evidence="7">
    <location>
        <begin position="127"/>
        <end position="203"/>
    </location>
</feature>
<evidence type="ECO:0000256" key="2">
    <source>
        <dbReference type="ARBA" id="ARBA00023002"/>
    </source>
</evidence>
<evidence type="ECO:0000259" key="7">
    <source>
        <dbReference type="Pfam" id="PF00171"/>
    </source>
</evidence>
<evidence type="ECO:0000256" key="6">
    <source>
        <dbReference type="RuleBase" id="RU003345"/>
    </source>
</evidence>
<accession>A0A8E2E8H3</accession>
<dbReference type="InterPro" id="IPR016162">
    <property type="entry name" value="Ald_DH_N"/>
</dbReference>
<comment type="catalytic activity">
    <reaction evidence="4">
        <text>an aldehyde + NAD(+) + H2O = a carboxylate + NADH + 2 H(+)</text>
        <dbReference type="Rhea" id="RHEA:16185"/>
        <dbReference type="ChEBI" id="CHEBI:15377"/>
        <dbReference type="ChEBI" id="CHEBI:15378"/>
        <dbReference type="ChEBI" id="CHEBI:17478"/>
        <dbReference type="ChEBI" id="CHEBI:29067"/>
        <dbReference type="ChEBI" id="CHEBI:57540"/>
        <dbReference type="ChEBI" id="CHEBI:57945"/>
        <dbReference type="EC" id="1.2.1.3"/>
    </reaction>
</comment>
<sequence length="391" mass="43421">MTSPWIKRFSEERINVYNLKDASISTINHPVCKQADVDLAVKIANEAFETGPWPTFSGAQRRACLNKLADLLEENVDEAAQLIMEIPWIARVFRYYARWCDKLEGESYTDDHGFYKIVRHEPIGVWFPPRVFQIVTGDGGTGALLSSHIDIHKVSFTDSIPIGQKILGAANRSNMKRVTLELGGKSPALVFEDADLPKAIDGAYVQEEVAERLIAGIKANFEKIAEGLGSDPQSQGTIFGPVVDRAQYENIHAIIEQGKKEATLVTGGYRFDGEGFFVPPTLFVNPQPEARIYKEEIFGPAVCVRTFKTEDEAVAMANDSRCGLAAYIFTETTRRTLRIAKRLRAGTVGVNAISQLFPQTPFGGYKQSGQGRGLGKYALYDFTEPKTIFIR</sequence>
<dbReference type="SUPFAM" id="SSF53720">
    <property type="entry name" value="ALDH-like"/>
    <property type="match status" value="1"/>
</dbReference>
<reference evidence="8 9" key="1">
    <citation type="journal article" date="2016" name="Nat. Commun.">
        <title>Ectomycorrhizal ecology is imprinted in the genome of the dominant symbiotic fungus Cenococcum geophilum.</title>
        <authorList>
            <consortium name="DOE Joint Genome Institute"/>
            <person name="Peter M."/>
            <person name="Kohler A."/>
            <person name="Ohm R.A."/>
            <person name="Kuo A."/>
            <person name="Krutzmann J."/>
            <person name="Morin E."/>
            <person name="Arend M."/>
            <person name="Barry K.W."/>
            <person name="Binder M."/>
            <person name="Choi C."/>
            <person name="Clum A."/>
            <person name="Copeland A."/>
            <person name="Grisel N."/>
            <person name="Haridas S."/>
            <person name="Kipfer T."/>
            <person name="LaButti K."/>
            <person name="Lindquist E."/>
            <person name="Lipzen A."/>
            <person name="Maire R."/>
            <person name="Meier B."/>
            <person name="Mihaltcheva S."/>
            <person name="Molinier V."/>
            <person name="Murat C."/>
            <person name="Poggeler S."/>
            <person name="Quandt C.A."/>
            <person name="Sperisen C."/>
            <person name="Tritt A."/>
            <person name="Tisserant E."/>
            <person name="Crous P.W."/>
            <person name="Henrissat B."/>
            <person name="Nehls U."/>
            <person name="Egli S."/>
            <person name="Spatafora J.W."/>
            <person name="Grigoriev I.V."/>
            <person name="Martin F.M."/>
        </authorList>
    </citation>
    <scope>NUCLEOTIDE SEQUENCE [LARGE SCALE GENOMIC DNA]</scope>
    <source>
        <strain evidence="8 9">CBS 459.81</strain>
    </source>
</reference>
<feature type="domain" description="Aldehyde dehydrogenase" evidence="7">
    <location>
        <begin position="5"/>
        <end position="126"/>
    </location>
</feature>
<dbReference type="PANTHER" id="PTHR11699">
    <property type="entry name" value="ALDEHYDE DEHYDROGENASE-RELATED"/>
    <property type="match status" value="1"/>
</dbReference>
<protein>
    <recommendedName>
        <fullName evidence="3">aldehyde dehydrogenase (NAD(+))</fullName>
        <ecNumber evidence="3">1.2.1.3</ecNumber>
    </recommendedName>
</protein>
<evidence type="ECO:0000256" key="5">
    <source>
        <dbReference type="PROSITE-ProRule" id="PRU10007"/>
    </source>
</evidence>
<dbReference type="EC" id="1.2.1.3" evidence="3"/>
<dbReference type="InterPro" id="IPR015590">
    <property type="entry name" value="Aldehyde_DH_dom"/>
</dbReference>
<evidence type="ECO:0000313" key="8">
    <source>
        <dbReference type="EMBL" id="OCK79327.1"/>
    </source>
</evidence>
<dbReference type="Gene3D" id="3.40.309.10">
    <property type="entry name" value="Aldehyde Dehydrogenase, Chain A, domain 2"/>
    <property type="match status" value="2"/>
</dbReference>
<dbReference type="Gene3D" id="3.40.605.10">
    <property type="entry name" value="Aldehyde Dehydrogenase, Chain A, domain 1"/>
    <property type="match status" value="3"/>
</dbReference>
<gene>
    <name evidence="8" type="ORF">K432DRAFT_417442</name>
</gene>
<evidence type="ECO:0000256" key="3">
    <source>
        <dbReference type="ARBA" id="ARBA00024226"/>
    </source>
</evidence>
<dbReference type="AlphaFoldDB" id="A0A8E2E8H3"/>
<evidence type="ECO:0000313" key="9">
    <source>
        <dbReference type="Proteomes" id="UP000250266"/>
    </source>
</evidence>
<dbReference type="OrthoDB" id="310895at2759"/>
<evidence type="ECO:0000256" key="4">
    <source>
        <dbReference type="ARBA" id="ARBA00049194"/>
    </source>
</evidence>